<evidence type="ECO:0000259" key="2">
    <source>
        <dbReference type="Pfam" id="PF09423"/>
    </source>
</evidence>
<dbReference type="PANTHER" id="PTHR43606:SF1">
    <property type="entry name" value="PHOD-LIKE PHOSPHATASE METALLOPHOSPHATASE DOMAIN-CONTAINING PROTEIN"/>
    <property type="match status" value="1"/>
</dbReference>
<gene>
    <name evidence="3" type="ORF">Pan161_58100</name>
</gene>
<dbReference type="InterPro" id="IPR038607">
    <property type="entry name" value="PhoD-like_sf"/>
</dbReference>
<proteinExistence type="predicted"/>
<dbReference type="CDD" id="cd07389">
    <property type="entry name" value="MPP_PhoD"/>
    <property type="match status" value="1"/>
</dbReference>
<dbReference type="Proteomes" id="UP000316855">
    <property type="component" value="Chromosome"/>
</dbReference>
<name>A0A517VM71_9PLAN</name>
<dbReference type="SUPFAM" id="SSF56300">
    <property type="entry name" value="Metallo-dependent phosphatases"/>
    <property type="match status" value="1"/>
</dbReference>
<keyword evidence="4" id="KW-1185">Reference proteome</keyword>
<organism evidence="3 4">
    <name type="scientific">Gimesia algae</name>
    <dbReference type="NCBI Taxonomy" id="2527971"/>
    <lineage>
        <taxon>Bacteria</taxon>
        <taxon>Pseudomonadati</taxon>
        <taxon>Planctomycetota</taxon>
        <taxon>Planctomycetia</taxon>
        <taxon>Planctomycetales</taxon>
        <taxon>Planctomycetaceae</taxon>
        <taxon>Gimesia</taxon>
    </lineage>
</organism>
<dbReference type="PROSITE" id="PS51257">
    <property type="entry name" value="PROKAR_LIPOPROTEIN"/>
    <property type="match status" value="1"/>
</dbReference>
<evidence type="ECO:0000256" key="1">
    <source>
        <dbReference type="SAM" id="MobiDB-lite"/>
    </source>
</evidence>
<evidence type="ECO:0000313" key="3">
    <source>
        <dbReference type="EMBL" id="QDT94117.1"/>
    </source>
</evidence>
<dbReference type="InterPro" id="IPR029052">
    <property type="entry name" value="Metallo-depent_PP-like"/>
</dbReference>
<dbReference type="RefSeq" id="WP_232103532.1">
    <property type="nucleotide sequence ID" value="NZ_CP036343.1"/>
</dbReference>
<dbReference type="Pfam" id="PF09423">
    <property type="entry name" value="PhoD"/>
    <property type="match status" value="1"/>
</dbReference>
<dbReference type="InterPro" id="IPR052900">
    <property type="entry name" value="Phospholipid_Metab_Enz"/>
</dbReference>
<evidence type="ECO:0000313" key="4">
    <source>
        <dbReference type="Proteomes" id="UP000316855"/>
    </source>
</evidence>
<sequence length="521" mass="58627">MRIYCLCCLIFVFGCEKPKPEVTSAVVEPGEAAANPGTGETALPLAGMGIMTGEVTSDTALIQVRLTRTDKLVDRDVPGMPGVIKFSLSPYTEVKTVSKHVDTQVVKAVADHDFIARAAFNGLMSGTEYECKTQIGETEDKLHDGPTARFKTLPGANKATPVDFVVVTGMNYAKFHGDDRIDQKQHLEENNTKLPQPYSGPDKHLGYPALETILKLKPDFFIGTGDNVYYDTPDKPRAETIPEMRQKWHEQFVQPRYQDLFAMVPAYWEIDDHDYRIDDGDNTGNHHPTPAEGRAMMLEQLPVAPMKDTAAKTYRTHRVNKNLQIWLPENRMYRSPNAMEDGPEKSIWGDEQKAWLKKTLKESNATFKLLVSPTPMIGPDDLRKTDNHCDIGGFRHERDEFFNWLKENGLDQQNFFIVCGDRHWQYHAIDPSGFEEFSSGALVDANSRLGRKSGDPKSTDPKGLIKQPYLQDPRSGGFLLVRVTPADKKDPATLSFLFHDEKGKLLYQHDVPQNSSKKADK</sequence>
<dbReference type="EMBL" id="CP036343">
    <property type="protein sequence ID" value="QDT94117.1"/>
    <property type="molecule type" value="Genomic_DNA"/>
</dbReference>
<dbReference type="KEGG" id="gax:Pan161_58100"/>
<dbReference type="PANTHER" id="PTHR43606">
    <property type="entry name" value="PHOSPHATASE, PUTATIVE (AFU_ORTHOLOGUE AFUA_6G08710)-RELATED"/>
    <property type="match status" value="1"/>
</dbReference>
<accession>A0A517VM71</accession>
<reference evidence="3 4" key="1">
    <citation type="submission" date="2019-02" db="EMBL/GenBank/DDBJ databases">
        <title>Deep-cultivation of Planctomycetes and their phenomic and genomic characterization uncovers novel biology.</title>
        <authorList>
            <person name="Wiegand S."/>
            <person name="Jogler M."/>
            <person name="Boedeker C."/>
            <person name="Pinto D."/>
            <person name="Vollmers J."/>
            <person name="Rivas-Marin E."/>
            <person name="Kohn T."/>
            <person name="Peeters S.H."/>
            <person name="Heuer A."/>
            <person name="Rast P."/>
            <person name="Oberbeckmann S."/>
            <person name="Bunk B."/>
            <person name="Jeske O."/>
            <person name="Meyerdierks A."/>
            <person name="Storesund J.E."/>
            <person name="Kallscheuer N."/>
            <person name="Luecker S."/>
            <person name="Lage O.M."/>
            <person name="Pohl T."/>
            <person name="Merkel B.J."/>
            <person name="Hornburger P."/>
            <person name="Mueller R.-W."/>
            <person name="Bruemmer F."/>
            <person name="Labrenz M."/>
            <person name="Spormann A.M."/>
            <person name="Op den Camp H."/>
            <person name="Overmann J."/>
            <person name="Amann R."/>
            <person name="Jetten M.S.M."/>
            <person name="Mascher T."/>
            <person name="Medema M.H."/>
            <person name="Devos D.P."/>
            <person name="Kaster A.-K."/>
            <person name="Ovreas L."/>
            <person name="Rohde M."/>
            <person name="Galperin M.Y."/>
            <person name="Jogler C."/>
        </authorList>
    </citation>
    <scope>NUCLEOTIDE SEQUENCE [LARGE SCALE GENOMIC DNA]</scope>
    <source>
        <strain evidence="3 4">Pan161</strain>
    </source>
</reference>
<feature type="domain" description="PhoD-like phosphatase metallophosphatase" evidence="2">
    <location>
        <begin position="205"/>
        <end position="442"/>
    </location>
</feature>
<feature type="region of interest" description="Disordered" evidence="1">
    <location>
        <begin position="448"/>
        <end position="471"/>
    </location>
</feature>
<dbReference type="Gene3D" id="2.60.40.380">
    <property type="entry name" value="Purple acid phosphatase-like, N-terminal"/>
    <property type="match status" value="1"/>
</dbReference>
<dbReference type="InterPro" id="IPR018946">
    <property type="entry name" value="PhoD-like_MPP"/>
</dbReference>
<dbReference type="Gene3D" id="3.60.21.70">
    <property type="entry name" value="PhoD-like phosphatase"/>
    <property type="match status" value="1"/>
</dbReference>
<dbReference type="AlphaFoldDB" id="A0A517VM71"/>
<protein>
    <submittedName>
        <fullName evidence="3">PhoD-like phosphatase</fullName>
    </submittedName>
</protein>